<sequence length="66" mass="7486">MTNKELAARISRLETEVELLKEQALDAEKLRSLVKLVIAQLKEADRPVPLRLTDPQRGPKKLTPLL</sequence>
<evidence type="ECO:0000313" key="2">
    <source>
        <dbReference type="EMBL" id="MDN3712124.1"/>
    </source>
</evidence>
<gene>
    <name evidence="2" type="ORF">QWZ10_10535</name>
</gene>
<keyword evidence="3" id="KW-1185">Reference proteome</keyword>
<dbReference type="Proteomes" id="UP001243846">
    <property type="component" value="Unassembled WGS sequence"/>
</dbReference>
<dbReference type="RefSeq" id="WP_377683637.1">
    <property type="nucleotide sequence ID" value="NZ_JBHMDZ010000002.1"/>
</dbReference>
<comment type="caution">
    <text evidence="2">The sequence shown here is derived from an EMBL/GenBank/DDBJ whole genome shotgun (WGS) entry which is preliminary data.</text>
</comment>
<feature type="coiled-coil region" evidence="1">
    <location>
        <begin position="3"/>
        <end position="30"/>
    </location>
</feature>
<protein>
    <recommendedName>
        <fullName evidence="4">IS66 family transposase</fullName>
    </recommendedName>
</protein>
<proteinExistence type="predicted"/>
<evidence type="ECO:0008006" key="4">
    <source>
        <dbReference type="Google" id="ProtNLM"/>
    </source>
</evidence>
<evidence type="ECO:0000313" key="3">
    <source>
        <dbReference type="Proteomes" id="UP001243846"/>
    </source>
</evidence>
<accession>A0ABT8D6I0</accession>
<reference evidence="3" key="1">
    <citation type="journal article" date="2019" name="Int. J. Syst. Evol. Microbiol.">
        <title>The Global Catalogue of Microorganisms (GCM) 10K type strain sequencing project: providing services to taxonomists for standard genome sequencing and annotation.</title>
        <authorList>
            <consortium name="The Broad Institute Genomics Platform"/>
            <consortium name="The Broad Institute Genome Sequencing Center for Infectious Disease"/>
            <person name="Wu L."/>
            <person name="Ma J."/>
        </authorList>
    </citation>
    <scope>NUCLEOTIDE SEQUENCE [LARGE SCALE GENOMIC DNA]</scope>
    <source>
        <strain evidence="3">CECT 8482</strain>
    </source>
</reference>
<name>A0ABT8D6I0_9RHOB</name>
<evidence type="ECO:0000256" key="1">
    <source>
        <dbReference type="SAM" id="Coils"/>
    </source>
</evidence>
<keyword evidence="1" id="KW-0175">Coiled coil</keyword>
<dbReference type="EMBL" id="JAUFRC010000001">
    <property type="protein sequence ID" value="MDN3712124.1"/>
    <property type="molecule type" value="Genomic_DNA"/>
</dbReference>
<organism evidence="2 3">
    <name type="scientific">Paracoccus cavernae</name>
    <dbReference type="NCBI Taxonomy" id="1571207"/>
    <lineage>
        <taxon>Bacteria</taxon>
        <taxon>Pseudomonadati</taxon>
        <taxon>Pseudomonadota</taxon>
        <taxon>Alphaproteobacteria</taxon>
        <taxon>Rhodobacterales</taxon>
        <taxon>Paracoccaceae</taxon>
        <taxon>Paracoccus</taxon>
    </lineage>
</organism>